<feature type="signal peptide" evidence="1">
    <location>
        <begin position="1"/>
        <end position="25"/>
    </location>
</feature>
<dbReference type="EMBL" id="LKAM01000017">
    <property type="protein sequence ID" value="KUM45576.1"/>
    <property type="molecule type" value="Genomic_DNA"/>
</dbReference>
<protein>
    <submittedName>
        <fullName evidence="2">Uncharacterized protein</fullName>
    </submittedName>
</protein>
<reference evidence="2" key="1">
    <citation type="journal article" date="2015" name="Genome Biol. Evol.">
        <title>Organellar Genomes of White Spruce (Picea glauca): Assembly and Annotation.</title>
        <authorList>
            <person name="Jackman S.D."/>
            <person name="Warren R.L."/>
            <person name="Gibb E.A."/>
            <person name="Vandervalk B.P."/>
            <person name="Mohamadi H."/>
            <person name="Chu J."/>
            <person name="Raymond A."/>
            <person name="Pleasance S."/>
            <person name="Coope R."/>
            <person name="Wildung M.R."/>
            <person name="Ritland C.E."/>
            <person name="Bousquet J."/>
            <person name="Jones S.J."/>
            <person name="Bohlmann J."/>
            <person name="Birol I."/>
        </authorList>
    </citation>
    <scope>NUCLEOTIDE SEQUENCE [LARGE SCALE GENOMIC DNA]</scope>
    <source>
        <tissue evidence="2">Flushing bud</tissue>
    </source>
</reference>
<accession>A0A117NFR5</accession>
<organism evidence="2">
    <name type="scientific">Picea glauca</name>
    <name type="common">White spruce</name>
    <name type="synonym">Pinus glauca</name>
    <dbReference type="NCBI Taxonomy" id="3330"/>
    <lineage>
        <taxon>Eukaryota</taxon>
        <taxon>Viridiplantae</taxon>
        <taxon>Streptophyta</taxon>
        <taxon>Embryophyta</taxon>
        <taxon>Tracheophyta</taxon>
        <taxon>Spermatophyta</taxon>
        <taxon>Pinopsida</taxon>
        <taxon>Pinidae</taxon>
        <taxon>Conifers I</taxon>
        <taxon>Pinales</taxon>
        <taxon>Pinaceae</taxon>
        <taxon>Picea</taxon>
    </lineage>
</organism>
<comment type="caution">
    <text evidence="2">The sequence shown here is derived from an EMBL/GenBank/DDBJ whole genome shotgun (WGS) entry which is preliminary data.</text>
</comment>
<proteinExistence type="predicted"/>
<gene>
    <name evidence="2" type="ORF">ABT39_MTgene2411</name>
</gene>
<evidence type="ECO:0000256" key="1">
    <source>
        <dbReference type="SAM" id="SignalP"/>
    </source>
</evidence>
<keyword evidence="2" id="KW-0496">Mitochondrion</keyword>
<name>A0A117NFR5_PICGL</name>
<dbReference type="AlphaFoldDB" id="A0A117NFR5"/>
<keyword evidence="1" id="KW-0732">Signal</keyword>
<evidence type="ECO:0000313" key="2">
    <source>
        <dbReference type="EMBL" id="KUM45576.1"/>
    </source>
</evidence>
<geneLocation type="mitochondrion" evidence="2"/>
<sequence length="113" mass="12957">MREGQRELKTLILYIIPALPLKALALYEPSHHTKPSFHPSFGKRSLPLSTYMLIEPERRQWSWCPPIMFATAYTCHGYPSAPSSVAHKVRLCSRAIALPHCDTIIYLIKLARR</sequence>
<feature type="chain" id="PRO_5007152014" evidence="1">
    <location>
        <begin position="26"/>
        <end position="113"/>
    </location>
</feature>